<dbReference type="AlphaFoldDB" id="A0A6A6QZU8"/>
<evidence type="ECO:0000313" key="3">
    <source>
        <dbReference type="EMBL" id="KAF2497133.1"/>
    </source>
</evidence>
<feature type="transmembrane region" description="Helical" evidence="2">
    <location>
        <begin position="166"/>
        <end position="194"/>
    </location>
</feature>
<feature type="compositionally biased region" description="Basic and acidic residues" evidence="1">
    <location>
        <begin position="309"/>
        <end position="329"/>
    </location>
</feature>
<dbReference type="OrthoDB" id="4941332at2759"/>
<sequence length="336" mass="37619">MADPISAVSALISRAALVPKIFELVLHRQRAVPENPTEAKFRKSYGRVVTLLVKVLLPGAFQQVQLIEERILSGDDDVAITFRASYVADCNMSAVAGAIIAQVAITALSLPFLNQTHWVARAFWMLSRPDTKVLIDMLDEPGFAEQCREPRRTFEHAILNARSASLFSALVLLTPSFMIEIALSAFLLGLGVYLGCLWTRHLDNPGGSNDPRNIFIIYVLCVVIVISLWAMPSAYKSLEMDSFEDQKRDRRQQGPPQATYWERIRALRYPKEKGMQSLVDELRQTNRLQQESIAANRQLTNEISKLLAKYEPETAQEDGKTQLGHDEHAGPATENA</sequence>
<accession>A0A6A6QZU8</accession>
<gene>
    <name evidence="3" type="ORF">BU16DRAFT_607991</name>
</gene>
<keyword evidence="4" id="KW-1185">Reference proteome</keyword>
<dbReference type="Proteomes" id="UP000799750">
    <property type="component" value="Unassembled WGS sequence"/>
</dbReference>
<feature type="transmembrane region" description="Helical" evidence="2">
    <location>
        <begin position="214"/>
        <end position="231"/>
    </location>
</feature>
<keyword evidence="2" id="KW-0472">Membrane</keyword>
<evidence type="ECO:0000256" key="1">
    <source>
        <dbReference type="SAM" id="MobiDB-lite"/>
    </source>
</evidence>
<dbReference type="EMBL" id="MU004187">
    <property type="protein sequence ID" value="KAF2497133.1"/>
    <property type="molecule type" value="Genomic_DNA"/>
</dbReference>
<organism evidence="3 4">
    <name type="scientific">Lophium mytilinum</name>
    <dbReference type="NCBI Taxonomy" id="390894"/>
    <lineage>
        <taxon>Eukaryota</taxon>
        <taxon>Fungi</taxon>
        <taxon>Dikarya</taxon>
        <taxon>Ascomycota</taxon>
        <taxon>Pezizomycotina</taxon>
        <taxon>Dothideomycetes</taxon>
        <taxon>Pleosporomycetidae</taxon>
        <taxon>Mytilinidiales</taxon>
        <taxon>Mytilinidiaceae</taxon>
        <taxon>Lophium</taxon>
    </lineage>
</organism>
<protein>
    <submittedName>
        <fullName evidence="3">Uncharacterized protein</fullName>
    </submittedName>
</protein>
<keyword evidence="2" id="KW-1133">Transmembrane helix</keyword>
<name>A0A6A6QZU8_9PEZI</name>
<proteinExistence type="predicted"/>
<feature type="region of interest" description="Disordered" evidence="1">
    <location>
        <begin position="309"/>
        <end position="336"/>
    </location>
</feature>
<evidence type="ECO:0000313" key="4">
    <source>
        <dbReference type="Proteomes" id="UP000799750"/>
    </source>
</evidence>
<evidence type="ECO:0000256" key="2">
    <source>
        <dbReference type="SAM" id="Phobius"/>
    </source>
</evidence>
<keyword evidence="2" id="KW-0812">Transmembrane</keyword>
<reference evidence="3" key="1">
    <citation type="journal article" date="2020" name="Stud. Mycol.">
        <title>101 Dothideomycetes genomes: a test case for predicting lifestyles and emergence of pathogens.</title>
        <authorList>
            <person name="Haridas S."/>
            <person name="Albert R."/>
            <person name="Binder M."/>
            <person name="Bloem J."/>
            <person name="Labutti K."/>
            <person name="Salamov A."/>
            <person name="Andreopoulos B."/>
            <person name="Baker S."/>
            <person name="Barry K."/>
            <person name="Bills G."/>
            <person name="Bluhm B."/>
            <person name="Cannon C."/>
            <person name="Castanera R."/>
            <person name="Culley D."/>
            <person name="Daum C."/>
            <person name="Ezra D."/>
            <person name="Gonzalez J."/>
            <person name="Henrissat B."/>
            <person name="Kuo A."/>
            <person name="Liang C."/>
            <person name="Lipzen A."/>
            <person name="Lutzoni F."/>
            <person name="Magnuson J."/>
            <person name="Mondo S."/>
            <person name="Nolan M."/>
            <person name="Ohm R."/>
            <person name="Pangilinan J."/>
            <person name="Park H.-J."/>
            <person name="Ramirez L."/>
            <person name="Alfaro M."/>
            <person name="Sun H."/>
            <person name="Tritt A."/>
            <person name="Yoshinaga Y."/>
            <person name="Zwiers L.-H."/>
            <person name="Turgeon B."/>
            <person name="Goodwin S."/>
            <person name="Spatafora J."/>
            <person name="Crous P."/>
            <person name="Grigoriev I."/>
        </authorList>
    </citation>
    <scope>NUCLEOTIDE SEQUENCE</scope>
    <source>
        <strain evidence="3">CBS 269.34</strain>
    </source>
</reference>